<dbReference type="Proteomes" id="UP000095392">
    <property type="component" value="Unassembled WGS sequence"/>
</dbReference>
<dbReference type="AlphaFoldDB" id="A0AB36FND1"/>
<gene>
    <name evidence="2" type="ORF">BFV95_4590</name>
</gene>
<evidence type="ECO:0000313" key="3">
    <source>
        <dbReference type="Proteomes" id="UP000095392"/>
    </source>
</evidence>
<feature type="transmembrane region" description="Helical" evidence="1">
    <location>
        <begin position="183"/>
        <end position="201"/>
    </location>
</feature>
<sequence length="263" mass="28855">MMTNVIHTSSVWAKAFGNAIMVALSKVPDKAQNIIAWSCFALSAVILTYGFVVSSSDLAFKMGRAATGAKTLDVIPFWNITPSDNGFALHAYLAPHENLALAFSKALSVEKSVIVELRIEVNRDTDVGLIEPLIMNSIHRLKHGLPPQIPVRYIERTDVENIRVMGDYRRNHGVAGISPYSNFTRLGLMIGILASAVFIGGDKRNRYRMLLGIGSIGLAIVVNLAIDSWHAQVMSDPGNIYKAVHVDGIISTYQPPIYSEAYR</sequence>
<name>A0AB36FND1_ALTMA</name>
<dbReference type="RefSeq" id="WP_069945336.1">
    <property type="nucleotide sequence ID" value="NZ_MIPW01000063.1"/>
</dbReference>
<organism evidence="2 3">
    <name type="scientific">Alteromonas macleodii</name>
    <name type="common">Pseudoalteromonas macleodii</name>
    <dbReference type="NCBI Taxonomy" id="28108"/>
    <lineage>
        <taxon>Bacteria</taxon>
        <taxon>Pseudomonadati</taxon>
        <taxon>Pseudomonadota</taxon>
        <taxon>Gammaproteobacteria</taxon>
        <taxon>Alteromonadales</taxon>
        <taxon>Alteromonadaceae</taxon>
        <taxon>Alteromonas/Salinimonas group</taxon>
        <taxon>Alteromonas</taxon>
    </lineage>
</organism>
<dbReference type="EMBL" id="MIPY01000058">
    <property type="protein sequence ID" value="OES24831.1"/>
    <property type="molecule type" value="Genomic_DNA"/>
</dbReference>
<feature type="transmembrane region" description="Helical" evidence="1">
    <location>
        <begin position="34"/>
        <end position="54"/>
    </location>
</feature>
<keyword evidence="1" id="KW-0472">Membrane</keyword>
<protein>
    <submittedName>
        <fullName evidence="2">Uncharacterized protein</fullName>
    </submittedName>
</protein>
<proteinExistence type="predicted"/>
<keyword evidence="1" id="KW-1133">Transmembrane helix</keyword>
<evidence type="ECO:0000256" key="1">
    <source>
        <dbReference type="SAM" id="Phobius"/>
    </source>
</evidence>
<keyword evidence="1" id="KW-0812">Transmembrane</keyword>
<feature type="transmembrane region" description="Helical" evidence="1">
    <location>
        <begin position="207"/>
        <end position="226"/>
    </location>
</feature>
<accession>A0AB36FND1</accession>
<evidence type="ECO:0000313" key="2">
    <source>
        <dbReference type="EMBL" id="OES24831.1"/>
    </source>
</evidence>
<comment type="caution">
    <text evidence="2">The sequence shown here is derived from an EMBL/GenBank/DDBJ whole genome shotgun (WGS) entry which is preliminary data.</text>
</comment>
<keyword evidence="3" id="KW-1185">Reference proteome</keyword>
<reference evidence="2 3" key="1">
    <citation type="submission" date="2016-09" db="EMBL/GenBank/DDBJ databases">
        <title>Draft Genome Sequence of four Alteromonas macleodii strains isolated from copper coupons and grown long-term at elevated copper levels.</title>
        <authorList>
            <person name="Cusick K."/>
            <person name="Dale J."/>
            <person name="Little B."/>
            <person name="Biffinger J."/>
        </authorList>
    </citation>
    <scope>NUCLEOTIDE SEQUENCE [LARGE SCALE GENOMIC DNA]</scope>
    <source>
        <strain evidence="2 3">KCP01</strain>
    </source>
</reference>